<organism evidence="2 3">
    <name type="scientific">Streptomyces yunnanensis</name>
    <dbReference type="NCBI Taxonomy" id="156453"/>
    <lineage>
        <taxon>Bacteria</taxon>
        <taxon>Bacillati</taxon>
        <taxon>Actinomycetota</taxon>
        <taxon>Actinomycetes</taxon>
        <taxon>Kitasatosporales</taxon>
        <taxon>Streptomycetaceae</taxon>
        <taxon>Streptomyces</taxon>
    </lineage>
</organism>
<name>A0A9X8N4W5_9ACTN</name>
<evidence type="ECO:0000313" key="2">
    <source>
        <dbReference type="EMBL" id="SHM99599.1"/>
    </source>
</evidence>
<proteinExistence type="predicted"/>
<dbReference type="AlphaFoldDB" id="A0A9X8N4W5"/>
<evidence type="ECO:0008006" key="4">
    <source>
        <dbReference type="Google" id="ProtNLM"/>
    </source>
</evidence>
<feature type="signal peptide" evidence="1">
    <location>
        <begin position="1"/>
        <end position="37"/>
    </location>
</feature>
<comment type="caution">
    <text evidence="2">The sequence shown here is derived from an EMBL/GenBank/DDBJ whole genome shotgun (WGS) entry which is preliminary data.</text>
</comment>
<protein>
    <recommendedName>
        <fullName evidence="4">Secreted protein</fullName>
    </recommendedName>
</protein>
<dbReference type="Proteomes" id="UP000184388">
    <property type="component" value="Unassembled WGS sequence"/>
</dbReference>
<reference evidence="3" key="1">
    <citation type="submission" date="2016-11" db="EMBL/GenBank/DDBJ databases">
        <authorList>
            <person name="Jaros S."/>
            <person name="Januszkiewicz K."/>
            <person name="Wedrychowicz H."/>
        </authorList>
    </citation>
    <scope>NUCLEOTIDE SEQUENCE [LARGE SCALE GENOMIC DNA]</scope>
    <source>
        <strain evidence="3">CGMCC 4.3555</strain>
    </source>
</reference>
<feature type="chain" id="PRO_5040850852" description="Secreted protein" evidence="1">
    <location>
        <begin position="38"/>
        <end position="160"/>
    </location>
</feature>
<evidence type="ECO:0000256" key="1">
    <source>
        <dbReference type="SAM" id="SignalP"/>
    </source>
</evidence>
<keyword evidence="1" id="KW-0732">Signal</keyword>
<sequence length="160" mass="17016">MTSRQWAVRACRAAARLMLCAVTAMVVSLNGINPAAAATEDFRVTYERGISHQSGNSYSVTITGTVTRVGGHYELKGTVDSTCIHSTGPDQKWSLAFGSSAEGWRYVEGSCGDGTSEIDGVDETGPLLRDGRVYLQAGAYGGTGNWGASWGWGTQRSVWV</sequence>
<dbReference type="EMBL" id="FRBK01000017">
    <property type="protein sequence ID" value="SHM99599.1"/>
    <property type="molecule type" value="Genomic_DNA"/>
</dbReference>
<accession>A0A9X8N4W5</accession>
<evidence type="ECO:0000313" key="3">
    <source>
        <dbReference type="Proteomes" id="UP000184388"/>
    </source>
</evidence>
<gene>
    <name evidence="2" type="ORF">SAMN05216268_11795</name>
</gene>